<dbReference type="Pfam" id="PF14413">
    <property type="entry name" value="Thg1C"/>
    <property type="match status" value="1"/>
</dbReference>
<dbReference type="PANTHER" id="PTHR12729:SF6">
    <property type="entry name" value="TRNA(HIS) GUANYLYLTRANSFERASE-RELATED"/>
    <property type="match status" value="1"/>
</dbReference>
<dbReference type="STRING" id="86259.A0A4Z1PUJ0"/>
<evidence type="ECO:0000256" key="9">
    <source>
        <dbReference type="ARBA" id="ARBA00022723"/>
    </source>
</evidence>
<sequence>MNAAASAVMKDLSDLVLAYGVSDEYSFVFHKDTSLFERRASKLMTTIVSTFTAYYVSLWGTYFPEKALTSPLPTFDGRCVCYPSIGNLRDYISWRQVDCHINNQYNTTFWALRKQGNLTPQEATQKLSGTLAADKNELLFSQFGINYNNEAPIYRKGTTLYRDYELDAPLQASTAIVEQAANNTQESPSDPVKLSKTALQREGRKRAKVGIAVYHGDVIGDLFWQQRSWILSGRAGKVREGHQHKYLLS</sequence>
<dbReference type="GO" id="GO:0006400">
    <property type="term" value="P:tRNA modification"/>
    <property type="evidence" value="ECO:0007669"/>
    <property type="project" value="InterPro"/>
</dbReference>
<comment type="catalytic activity">
    <reaction evidence="14">
        <text>a 5'-end ribonucleotide-tRNA(His) + GTP + ATP + H2O = a 5'-end phospho-guanosine-ribonucleotide-tRNA(His) + AMP + 2 diphosphate + H(+)</text>
        <dbReference type="Rhea" id="RHEA:54564"/>
        <dbReference type="Rhea" id="RHEA-COMP:14193"/>
        <dbReference type="Rhea" id="RHEA-COMP:14917"/>
        <dbReference type="ChEBI" id="CHEBI:15377"/>
        <dbReference type="ChEBI" id="CHEBI:15378"/>
        <dbReference type="ChEBI" id="CHEBI:30616"/>
        <dbReference type="ChEBI" id="CHEBI:33019"/>
        <dbReference type="ChEBI" id="CHEBI:37565"/>
        <dbReference type="ChEBI" id="CHEBI:138282"/>
        <dbReference type="ChEBI" id="CHEBI:141847"/>
        <dbReference type="ChEBI" id="CHEBI:456215"/>
        <dbReference type="EC" id="2.7.7.79"/>
    </reaction>
</comment>
<keyword evidence="12" id="KW-0342">GTP-binding</keyword>
<evidence type="ECO:0000256" key="8">
    <source>
        <dbReference type="ARBA" id="ARBA00022695"/>
    </source>
</evidence>
<gene>
    <name evidence="17" type="ORF">E6O75_ATG01152</name>
</gene>
<evidence type="ECO:0000256" key="6">
    <source>
        <dbReference type="ARBA" id="ARBA00022679"/>
    </source>
</evidence>
<dbReference type="Proteomes" id="UP000298493">
    <property type="component" value="Unassembled WGS sequence"/>
</dbReference>
<feature type="domain" description="Thg1 C-terminal" evidence="16">
    <location>
        <begin position="87"/>
        <end position="219"/>
    </location>
</feature>
<proteinExistence type="inferred from homology"/>
<dbReference type="GO" id="GO:0008193">
    <property type="term" value="F:tRNA guanylyltransferase activity"/>
    <property type="evidence" value="ECO:0007669"/>
    <property type="project" value="UniProtKB-EC"/>
</dbReference>
<keyword evidence="7" id="KW-0819">tRNA processing</keyword>
<dbReference type="PANTHER" id="PTHR12729">
    <property type="entry name" value="TRNA(HIS) GUANYLYLTRANSFERASE-RELATED"/>
    <property type="match status" value="1"/>
</dbReference>
<organism evidence="17 18">
    <name type="scientific">Venturia nashicola</name>
    <dbReference type="NCBI Taxonomy" id="86259"/>
    <lineage>
        <taxon>Eukaryota</taxon>
        <taxon>Fungi</taxon>
        <taxon>Dikarya</taxon>
        <taxon>Ascomycota</taxon>
        <taxon>Pezizomycotina</taxon>
        <taxon>Dothideomycetes</taxon>
        <taxon>Pleosporomycetidae</taxon>
        <taxon>Venturiales</taxon>
        <taxon>Venturiaceae</taxon>
        <taxon>Venturia</taxon>
    </lineage>
</organism>
<comment type="similarity">
    <text evidence="3">Belongs to the tRNA(His) guanylyltransferase family.</text>
</comment>
<evidence type="ECO:0000256" key="10">
    <source>
        <dbReference type="ARBA" id="ARBA00022741"/>
    </source>
</evidence>
<dbReference type="InterPro" id="IPR025845">
    <property type="entry name" value="Thg1_C_dom"/>
</dbReference>
<keyword evidence="10" id="KW-0547">Nucleotide-binding</keyword>
<protein>
    <recommendedName>
        <fullName evidence="5">tRNA(His) guanylyltransferase</fullName>
        <ecNumber evidence="4">2.7.7.79</ecNumber>
    </recommendedName>
    <alternativeName>
        <fullName evidence="13">tRNA-histidine guanylyltransferase</fullName>
    </alternativeName>
</protein>
<dbReference type="GO" id="GO:0005525">
    <property type="term" value="F:GTP binding"/>
    <property type="evidence" value="ECO:0007669"/>
    <property type="project" value="UniProtKB-KW"/>
</dbReference>
<dbReference type="AlphaFoldDB" id="A0A4Z1PUJ0"/>
<evidence type="ECO:0000259" key="15">
    <source>
        <dbReference type="Pfam" id="PF04446"/>
    </source>
</evidence>
<comment type="caution">
    <text evidence="17">The sequence shown here is derived from an EMBL/GenBank/DDBJ whole genome shotgun (WGS) entry which is preliminary data.</text>
</comment>
<evidence type="ECO:0000256" key="14">
    <source>
        <dbReference type="ARBA" id="ARBA00047281"/>
    </source>
</evidence>
<dbReference type="InterPro" id="IPR007537">
    <property type="entry name" value="tRNAHis_GuaTrfase_Thg1"/>
</dbReference>
<dbReference type="InterPro" id="IPR024956">
    <property type="entry name" value="tRNAHis_GuaTrfase_cat"/>
</dbReference>
<evidence type="ECO:0000256" key="5">
    <source>
        <dbReference type="ARBA" id="ARBA00015443"/>
    </source>
</evidence>
<evidence type="ECO:0000313" key="18">
    <source>
        <dbReference type="Proteomes" id="UP000298493"/>
    </source>
</evidence>
<dbReference type="GO" id="GO:0000287">
    <property type="term" value="F:magnesium ion binding"/>
    <property type="evidence" value="ECO:0007669"/>
    <property type="project" value="InterPro"/>
</dbReference>
<keyword evidence="8" id="KW-0548">Nucleotidyltransferase</keyword>
<keyword evidence="11" id="KW-0460">Magnesium</keyword>
<dbReference type="InterPro" id="IPR038469">
    <property type="entry name" value="tRNAHis_GuaTrfase_Thg1_sf"/>
</dbReference>
<comment type="function">
    <text evidence="2">Adds a GMP to the 5'-end of tRNA(His) after transcription and RNase P cleavage.</text>
</comment>
<evidence type="ECO:0000259" key="16">
    <source>
        <dbReference type="Pfam" id="PF14413"/>
    </source>
</evidence>
<evidence type="ECO:0000256" key="1">
    <source>
        <dbReference type="ARBA" id="ARBA00001946"/>
    </source>
</evidence>
<evidence type="ECO:0000256" key="11">
    <source>
        <dbReference type="ARBA" id="ARBA00022842"/>
    </source>
</evidence>
<dbReference type="FunFam" id="3.30.70.3000:FF:000001">
    <property type="entry name" value="tRNA(His) guanylyltransferase"/>
    <property type="match status" value="1"/>
</dbReference>
<keyword evidence="6" id="KW-0808">Transferase</keyword>
<reference evidence="17 18" key="1">
    <citation type="submission" date="2019-04" db="EMBL/GenBank/DDBJ databases">
        <title>High contiguity whole genome sequence and gene annotation resource for two Venturia nashicola isolates.</title>
        <authorList>
            <person name="Prokchorchik M."/>
            <person name="Won K."/>
            <person name="Lee Y."/>
            <person name="Choi E.D."/>
            <person name="Segonzac C."/>
            <person name="Sohn K.H."/>
        </authorList>
    </citation>
    <scope>NUCLEOTIDE SEQUENCE [LARGE SCALE GENOMIC DNA]</scope>
    <source>
        <strain evidence="17 18">PRI2</strain>
    </source>
</reference>
<accession>A0A4Z1PUJ0</accession>
<dbReference type="Gene3D" id="3.30.70.3000">
    <property type="match status" value="1"/>
</dbReference>
<evidence type="ECO:0000256" key="4">
    <source>
        <dbReference type="ARBA" id="ARBA00012511"/>
    </source>
</evidence>
<evidence type="ECO:0000256" key="13">
    <source>
        <dbReference type="ARBA" id="ARBA00032480"/>
    </source>
</evidence>
<evidence type="ECO:0000256" key="7">
    <source>
        <dbReference type="ARBA" id="ARBA00022694"/>
    </source>
</evidence>
<keyword evidence="18" id="KW-1185">Reference proteome</keyword>
<evidence type="ECO:0000256" key="2">
    <source>
        <dbReference type="ARBA" id="ARBA00002939"/>
    </source>
</evidence>
<dbReference type="EC" id="2.7.7.79" evidence="4"/>
<evidence type="ECO:0000256" key="3">
    <source>
        <dbReference type="ARBA" id="ARBA00010113"/>
    </source>
</evidence>
<name>A0A4Z1PUJ0_9PEZI</name>
<dbReference type="EMBL" id="SNSC02000002">
    <property type="protein sequence ID" value="TID26659.1"/>
    <property type="molecule type" value="Genomic_DNA"/>
</dbReference>
<keyword evidence="9" id="KW-0479">Metal-binding</keyword>
<feature type="domain" description="tRNAHis guanylyltransferase catalytic" evidence="15">
    <location>
        <begin position="1"/>
        <end position="83"/>
    </location>
</feature>
<dbReference type="Pfam" id="PF04446">
    <property type="entry name" value="Thg1"/>
    <property type="match status" value="1"/>
</dbReference>
<comment type="cofactor">
    <cofactor evidence="1">
        <name>Mg(2+)</name>
        <dbReference type="ChEBI" id="CHEBI:18420"/>
    </cofactor>
</comment>
<evidence type="ECO:0000313" key="17">
    <source>
        <dbReference type="EMBL" id="TID26659.1"/>
    </source>
</evidence>
<evidence type="ECO:0000256" key="12">
    <source>
        <dbReference type="ARBA" id="ARBA00023134"/>
    </source>
</evidence>